<protein>
    <recommendedName>
        <fullName evidence="3">Lipoprotein</fullName>
    </recommendedName>
</protein>
<name>A0ABY9RUR6_9ACTN</name>
<evidence type="ECO:0000313" key="2">
    <source>
        <dbReference type="Proteomes" id="UP001250858"/>
    </source>
</evidence>
<dbReference type="Proteomes" id="UP001250858">
    <property type="component" value="Chromosome"/>
</dbReference>
<dbReference type="PROSITE" id="PS51257">
    <property type="entry name" value="PROKAR_LIPOPROTEIN"/>
    <property type="match status" value="1"/>
</dbReference>
<evidence type="ECO:0008006" key="3">
    <source>
        <dbReference type="Google" id="ProtNLM"/>
    </source>
</evidence>
<gene>
    <name evidence="1" type="ORF">RGF97_15185</name>
</gene>
<organism evidence="1 2">
    <name type="scientific">Streptomyces roseicoloratus</name>
    <dbReference type="NCBI Taxonomy" id="2508722"/>
    <lineage>
        <taxon>Bacteria</taxon>
        <taxon>Bacillati</taxon>
        <taxon>Actinomycetota</taxon>
        <taxon>Actinomycetes</taxon>
        <taxon>Kitasatosporales</taxon>
        <taxon>Streptomycetaceae</taxon>
        <taxon>Streptomyces</taxon>
    </lineage>
</organism>
<dbReference type="RefSeq" id="WP_309548711.1">
    <property type="nucleotide sequence ID" value="NZ_CP133762.1"/>
</dbReference>
<accession>A0ABY9RUR6</accession>
<evidence type="ECO:0000313" key="1">
    <source>
        <dbReference type="EMBL" id="WMX45926.1"/>
    </source>
</evidence>
<proteinExistence type="predicted"/>
<sequence length="188" mass="20846">MRRKYLYLTLGISTILLSACSSNKPEYEYAIPSKVCDVRVGKDEMKSLLRAGESVEVLGDKAEGSDGRRICRVVVDKKAALHVSISRDVAEEDVARVTDDGWTDFRKFSPGGDVTSAGVASDGGIAWMKCQPKAGQPKSEIAGRPYTHLVLRVNIDGDTMELNGEERRADLEDFMRSYIPELVEVWCR</sequence>
<keyword evidence="2" id="KW-1185">Reference proteome</keyword>
<dbReference type="EMBL" id="CP133762">
    <property type="protein sequence ID" value="WMX45926.1"/>
    <property type="molecule type" value="Genomic_DNA"/>
</dbReference>
<reference evidence="1 2" key="1">
    <citation type="submission" date="2023-09" db="EMBL/GenBank/DDBJ databases">
        <title>Complete genome of Streptomyces roseicoloratus T14.</title>
        <authorList>
            <person name="Bashizi T."/>
            <person name="Kim M.-J."/>
            <person name="Lee G."/>
            <person name="Tagele S.B."/>
            <person name="Shin J.-H."/>
        </authorList>
    </citation>
    <scope>NUCLEOTIDE SEQUENCE [LARGE SCALE GENOMIC DNA]</scope>
    <source>
        <strain evidence="1 2">T14</strain>
    </source>
</reference>